<evidence type="ECO:0000256" key="9">
    <source>
        <dbReference type="ARBA" id="ARBA00023136"/>
    </source>
</evidence>
<feature type="transmembrane region" description="Helical" evidence="11">
    <location>
        <begin position="129"/>
        <end position="153"/>
    </location>
</feature>
<evidence type="ECO:0000256" key="6">
    <source>
        <dbReference type="ARBA" id="ARBA00022892"/>
    </source>
</evidence>
<comment type="subcellular location">
    <subcellularLocation>
        <location evidence="1">Endoplasmic reticulum membrane</location>
        <topology evidence="1">Multi-pass membrane protein</topology>
    </subcellularLocation>
</comment>
<keyword evidence="10" id="KW-0675">Receptor</keyword>
<keyword evidence="5" id="KW-0256">Endoplasmic reticulum</keyword>
<evidence type="ECO:0000256" key="1">
    <source>
        <dbReference type="ARBA" id="ARBA00004477"/>
    </source>
</evidence>
<comment type="caution">
    <text evidence="12">The sequence shown here is derived from an EMBL/GenBank/DDBJ whole genome shotgun (WGS) entry which is preliminary data.</text>
</comment>
<comment type="similarity">
    <text evidence="2">Belongs to the ERD2 family.</text>
</comment>
<evidence type="ECO:0000256" key="10">
    <source>
        <dbReference type="ARBA" id="ARBA00023170"/>
    </source>
</evidence>
<reference evidence="12 13" key="1">
    <citation type="journal article" date="2017" name="Curr. Biol.">
        <title>Genome architecture and evolution of a unichromosomal asexual nematode.</title>
        <authorList>
            <person name="Fradin H."/>
            <person name="Zegar C."/>
            <person name="Gutwein M."/>
            <person name="Lucas J."/>
            <person name="Kovtun M."/>
            <person name="Corcoran D."/>
            <person name="Baugh L.R."/>
            <person name="Kiontke K."/>
            <person name="Gunsalus K."/>
            <person name="Fitch D.H."/>
            <person name="Piano F."/>
        </authorList>
    </citation>
    <scope>NUCLEOTIDE SEQUENCE [LARGE SCALE GENOMIC DNA]</scope>
    <source>
        <strain evidence="12">PF1309</strain>
    </source>
</reference>
<dbReference type="EMBL" id="LIAE01010516">
    <property type="protein sequence ID" value="PAV59546.1"/>
    <property type="molecule type" value="Genomic_DNA"/>
</dbReference>
<keyword evidence="3" id="KW-0813">Transport</keyword>
<evidence type="ECO:0000256" key="5">
    <source>
        <dbReference type="ARBA" id="ARBA00022824"/>
    </source>
</evidence>
<dbReference type="PRINTS" id="PR00660">
    <property type="entry name" value="ERLUMENR"/>
</dbReference>
<proteinExistence type="inferred from homology"/>
<evidence type="ECO:0000313" key="13">
    <source>
        <dbReference type="Proteomes" id="UP000218231"/>
    </source>
</evidence>
<dbReference type="InterPro" id="IPR000133">
    <property type="entry name" value="ER_ret_rcpt"/>
</dbReference>
<evidence type="ECO:0000256" key="4">
    <source>
        <dbReference type="ARBA" id="ARBA00022692"/>
    </source>
</evidence>
<dbReference type="Proteomes" id="UP000218231">
    <property type="component" value="Unassembled WGS sequence"/>
</dbReference>
<evidence type="ECO:0000256" key="7">
    <source>
        <dbReference type="ARBA" id="ARBA00022927"/>
    </source>
</evidence>
<feature type="transmembrane region" description="Helical" evidence="11">
    <location>
        <begin position="92"/>
        <end position="109"/>
    </location>
</feature>
<name>A0A2A2JCS9_9BILA</name>
<keyword evidence="13" id="KW-1185">Reference proteome</keyword>
<dbReference type="Pfam" id="PF00810">
    <property type="entry name" value="ER_lumen_recept"/>
    <property type="match status" value="1"/>
</dbReference>
<accession>A0A2A2JCS9</accession>
<dbReference type="GO" id="GO:0016192">
    <property type="term" value="P:vesicle-mediated transport"/>
    <property type="evidence" value="ECO:0007669"/>
    <property type="project" value="UniProtKB-KW"/>
</dbReference>
<keyword evidence="6" id="KW-0931">ER-Golgi transport</keyword>
<dbReference type="OrthoDB" id="7694678at2759"/>
<gene>
    <name evidence="12" type="ORF">WR25_23054</name>
</gene>
<dbReference type="GO" id="GO:0006621">
    <property type="term" value="P:protein retention in ER lumen"/>
    <property type="evidence" value="ECO:0007669"/>
    <property type="project" value="InterPro"/>
</dbReference>
<sequence>MNVFRLSADLSHLVAIFILIFKIRSSKSCSGISARSQILFALVFSTRYADLFTVFVSPYNTAMKIIFLAATYYTVYLIFYEYRITYEKESDNLRFEFLFIPCALLSLYFTNELSVLEVLWTFRYYTESYFEPVATFCGILQTILYADFFYLYFTRVSKKNTSMEPTV</sequence>
<evidence type="ECO:0000256" key="2">
    <source>
        <dbReference type="ARBA" id="ARBA00010120"/>
    </source>
</evidence>
<evidence type="ECO:0000256" key="3">
    <source>
        <dbReference type="ARBA" id="ARBA00022448"/>
    </source>
</evidence>
<evidence type="ECO:0000256" key="8">
    <source>
        <dbReference type="ARBA" id="ARBA00022989"/>
    </source>
</evidence>
<dbReference type="STRING" id="2018661.A0A2A2JCS9"/>
<evidence type="ECO:0000313" key="12">
    <source>
        <dbReference type="EMBL" id="PAV59546.1"/>
    </source>
</evidence>
<dbReference type="PROSITE" id="PS00951">
    <property type="entry name" value="ER_LUMEN_RECEPTOR_1"/>
    <property type="match status" value="1"/>
</dbReference>
<keyword evidence="9 11" id="KW-0472">Membrane</keyword>
<keyword evidence="4 11" id="KW-0812">Transmembrane</keyword>
<evidence type="ECO:0000256" key="11">
    <source>
        <dbReference type="SAM" id="Phobius"/>
    </source>
</evidence>
<protein>
    <recommendedName>
        <fullName evidence="14">ER lumen protein-retaining receptor</fullName>
    </recommendedName>
</protein>
<keyword evidence="7" id="KW-0653">Protein transport</keyword>
<dbReference type="GO" id="GO:0046923">
    <property type="term" value="F:ER retention sequence binding"/>
    <property type="evidence" value="ECO:0007669"/>
    <property type="project" value="InterPro"/>
</dbReference>
<keyword evidence="8 11" id="KW-1133">Transmembrane helix</keyword>
<dbReference type="AlphaFoldDB" id="A0A2A2JCS9"/>
<dbReference type="PANTHER" id="PTHR10585">
    <property type="entry name" value="ER LUMEN PROTEIN RETAINING RECEPTOR"/>
    <property type="match status" value="1"/>
</dbReference>
<organism evidence="12 13">
    <name type="scientific">Diploscapter pachys</name>
    <dbReference type="NCBI Taxonomy" id="2018661"/>
    <lineage>
        <taxon>Eukaryota</taxon>
        <taxon>Metazoa</taxon>
        <taxon>Ecdysozoa</taxon>
        <taxon>Nematoda</taxon>
        <taxon>Chromadorea</taxon>
        <taxon>Rhabditida</taxon>
        <taxon>Rhabditina</taxon>
        <taxon>Rhabditomorpha</taxon>
        <taxon>Rhabditoidea</taxon>
        <taxon>Rhabditidae</taxon>
        <taxon>Diploscapter</taxon>
    </lineage>
</organism>
<feature type="transmembrane region" description="Helical" evidence="11">
    <location>
        <begin position="62"/>
        <end position="80"/>
    </location>
</feature>
<evidence type="ECO:0008006" key="14">
    <source>
        <dbReference type="Google" id="ProtNLM"/>
    </source>
</evidence>
<dbReference type="GO" id="GO:0005789">
    <property type="term" value="C:endoplasmic reticulum membrane"/>
    <property type="evidence" value="ECO:0007669"/>
    <property type="project" value="UniProtKB-SubCell"/>
</dbReference>
<dbReference type="GO" id="GO:0015031">
    <property type="term" value="P:protein transport"/>
    <property type="evidence" value="ECO:0007669"/>
    <property type="project" value="UniProtKB-KW"/>
</dbReference>